<dbReference type="AlphaFoldDB" id="A0AAU9K1M3"/>
<comment type="caution">
    <text evidence="3">The sequence shown here is derived from an EMBL/GenBank/DDBJ whole genome shotgun (WGS) entry which is preliminary data.</text>
</comment>
<evidence type="ECO:0000256" key="2">
    <source>
        <dbReference type="SAM" id="MobiDB-lite"/>
    </source>
</evidence>
<gene>
    <name evidence="3" type="ORF">BSTOLATCC_MIC53867</name>
</gene>
<protein>
    <recommendedName>
        <fullName evidence="5">MORN repeat protein</fullName>
    </recommendedName>
</protein>
<evidence type="ECO:0000313" key="3">
    <source>
        <dbReference type="EMBL" id="CAG9331807.1"/>
    </source>
</evidence>
<feature type="region of interest" description="Disordered" evidence="2">
    <location>
        <begin position="250"/>
        <end position="284"/>
    </location>
</feature>
<dbReference type="InterPro" id="IPR003409">
    <property type="entry name" value="MORN"/>
</dbReference>
<dbReference type="PROSITE" id="PS50096">
    <property type="entry name" value="IQ"/>
    <property type="match status" value="1"/>
</dbReference>
<organism evidence="3 4">
    <name type="scientific">Blepharisma stoltei</name>
    <dbReference type="NCBI Taxonomy" id="1481888"/>
    <lineage>
        <taxon>Eukaryota</taxon>
        <taxon>Sar</taxon>
        <taxon>Alveolata</taxon>
        <taxon>Ciliophora</taxon>
        <taxon>Postciliodesmatophora</taxon>
        <taxon>Heterotrichea</taxon>
        <taxon>Heterotrichida</taxon>
        <taxon>Blepharismidae</taxon>
        <taxon>Blepharisma</taxon>
    </lineage>
</organism>
<dbReference type="SMART" id="SM00698">
    <property type="entry name" value="MORN"/>
    <property type="match status" value="8"/>
</dbReference>
<evidence type="ECO:0008006" key="5">
    <source>
        <dbReference type="Google" id="ProtNLM"/>
    </source>
</evidence>
<dbReference type="Pfam" id="PF00612">
    <property type="entry name" value="IQ"/>
    <property type="match status" value="1"/>
</dbReference>
<dbReference type="Pfam" id="PF02493">
    <property type="entry name" value="MORN"/>
    <property type="match status" value="8"/>
</dbReference>
<dbReference type="InterPro" id="IPR000048">
    <property type="entry name" value="IQ_motif_EF-hand-BS"/>
</dbReference>
<name>A0AAU9K1M3_9CILI</name>
<dbReference type="GO" id="GO:0005829">
    <property type="term" value="C:cytosol"/>
    <property type="evidence" value="ECO:0007669"/>
    <property type="project" value="TreeGrafter"/>
</dbReference>
<keyword evidence="4" id="KW-1185">Reference proteome</keyword>
<evidence type="ECO:0000256" key="1">
    <source>
        <dbReference type="ARBA" id="ARBA00022737"/>
    </source>
</evidence>
<keyword evidence="1" id="KW-0677">Repeat</keyword>
<evidence type="ECO:0000313" key="4">
    <source>
        <dbReference type="Proteomes" id="UP001162131"/>
    </source>
</evidence>
<proteinExistence type="predicted"/>
<accession>A0AAU9K1M3</accession>
<reference evidence="3" key="1">
    <citation type="submission" date="2021-09" db="EMBL/GenBank/DDBJ databases">
        <authorList>
            <consortium name="AG Swart"/>
            <person name="Singh M."/>
            <person name="Singh A."/>
            <person name="Seah K."/>
            <person name="Emmerich C."/>
        </authorList>
    </citation>
    <scope>NUCLEOTIDE SEQUENCE</scope>
    <source>
        <strain evidence="3">ATCC30299</strain>
    </source>
</reference>
<dbReference type="PANTHER" id="PTHR43215:SF14">
    <property type="entry name" value="RADIAL SPOKE HEAD 1 HOMOLOG"/>
    <property type="match status" value="1"/>
</dbReference>
<sequence>MKTFLISLSYLWYYRINKMGVDCSCLKEGGLSNEEMDMSRRTKAPLKQETGNYDEKAAIIIQDNNRNLKEDVKEEEEEDSIIKVHPQINAKEENLEVSNDELQQQPDAKQKVSRDDVCIQSAARGYLVRKEIAASKNVKRLDPTKIYTPFTDSLSSKIAKTVRKLEKELGKYKPQAPEDDHENVAHFAAVELEDGSIYEGEWNELGEKHGLGVEIGQDGSKYVGYFKNNKKAGNGRFISADGELYEGEFKRGQPSGNGVLQKPDGSRYEGSFRNGTPYGKGKEKLEDGSIFEGEFKNGQKNGTGIIRWENGNVFEGEFKNDIIEGYGVFTWAEGKKYEGEWKDSLMHGHGVLTWPNGQVYDGEFKEGKQDGEGTQTFENKKTKTFETRRGIWKNGNRTEWLKEKSKKKE</sequence>
<dbReference type="EMBL" id="CAJZBQ010000053">
    <property type="protein sequence ID" value="CAG9331807.1"/>
    <property type="molecule type" value="Genomic_DNA"/>
</dbReference>
<dbReference type="SUPFAM" id="SSF82185">
    <property type="entry name" value="Histone H3 K4-specific methyltransferase SET7/9 N-terminal domain"/>
    <property type="match status" value="2"/>
</dbReference>
<dbReference type="Proteomes" id="UP001162131">
    <property type="component" value="Unassembled WGS sequence"/>
</dbReference>
<dbReference type="Gene3D" id="2.20.110.10">
    <property type="entry name" value="Histone H3 K4-specific methyltransferase SET7/9 N-terminal domain"/>
    <property type="match status" value="4"/>
</dbReference>
<dbReference type="PANTHER" id="PTHR43215">
    <property type="entry name" value="RADIAL SPOKE HEAD 1 HOMOLOG"/>
    <property type="match status" value="1"/>
</dbReference>